<sequence length="185" mass="20483">MTSSIRVDWACKASITLKGVKLSLASVLGVIDPQTIFRSHSQSNNPKFSKRRGALHLFRTSPCSSIPTQTSPSTLLFILSVPNYLSFHDFIPFCGPTSTTFTTFSSSGMTGWKIAIAGVPYFVFAIRGVFGVCKSCWDSSSRILKKIQSMGLEEEATKYGLRLDFTFRVLQVVKFEISLQVCCEI</sequence>
<name>A0A8T0JXD7_PHAAN</name>
<dbReference type="AlphaFoldDB" id="A0A8T0JXD7"/>
<protein>
    <recommendedName>
        <fullName evidence="1">BRCA1-associated 2/ETP1 RRM domain-containing protein</fullName>
    </recommendedName>
</protein>
<dbReference type="Proteomes" id="UP000743370">
    <property type="component" value="Unassembled WGS sequence"/>
</dbReference>
<gene>
    <name evidence="2" type="ORF">HKW66_Vig0122270</name>
</gene>
<dbReference type="InterPro" id="IPR011422">
    <property type="entry name" value="BRAP2/ETP1_RRM"/>
</dbReference>
<dbReference type="EMBL" id="JABFOF010000008">
    <property type="protein sequence ID" value="KAG2385135.1"/>
    <property type="molecule type" value="Genomic_DNA"/>
</dbReference>
<feature type="domain" description="BRCA1-associated 2/ETP1 RRM" evidence="1">
    <location>
        <begin position="69"/>
        <end position="101"/>
    </location>
</feature>
<dbReference type="Pfam" id="PF07576">
    <property type="entry name" value="BRAP2"/>
    <property type="match status" value="1"/>
</dbReference>
<accession>A0A8T0JXD7</accession>
<evidence type="ECO:0000313" key="2">
    <source>
        <dbReference type="EMBL" id="KAG2385135.1"/>
    </source>
</evidence>
<evidence type="ECO:0000259" key="1">
    <source>
        <dbReference type="Pfam" id="PF07576"/>
    </source>
</evidence>
<reference evidence="2 3" key="1">
    <citation type="submission" date="2020-05" db="EMBL/GenBank/DDBJ databases">
        <title>Vigna angularis (adzuki bean) Var. LongXiaoDou No. 4 denovo assembly.</title>
        <authorList>
            <person name="Xiang H."/>
        </authorList>
    </citation>
    <scope>NUCLEOTIDE SEQUENCE [LARGE SCALE GENOMIC DNA]</scope>
    <source>
        <tissue evidence="2">Leaf</tissue>
    </source>
</reference>
<proteinExistence type="predicted"/>
<evidence type="ECO:0000313" key="3">
    <source>
        <dbReference type="Proteomes" id="UP000743370"/>
    </source>
</evidence>
<organism evidence="2 3">
    <name type="scientific">Phaseolus angularis</name>
    <name type="common">Azuki bean</name>
    <name type="synonym">Vigna angularis</name>
    <dbReference type="NCBI Taxonomy" id="3914"/>
    <lineage>
        <taxon>Eukaryota</taxon>
        <taxon>Viridiplantae</taxon>
        <taxon>Streptophyta</taxon>
        <taxon>Embryophyta</taxon>
        <taxon>Tracheophyta</taxon>
        <taxon>Spermatophyta</taxon>
        <taxon>Magnoliopsida</taxon>
        <taxon>eudicotyledons</taxon>
        <taxon>Gunneridae</taxon>
        <taxon>Pentapetalae</taxon>
        <taxon>rosids</taxon>
        <taxon>fabids</taxon>
        <taxon>Fabales</taxon>
        <taxon>Fabaceae</taxon>
        <taxon>Papilionoideae</taxon>
        <taxon>50 kb inversion clade</taxon>
        <taxon>NPAAA clade</taxon>
        <taxon>indigoferoid/millettioid clade</taxon>
        <taxon>Phaseoleae</taxon>
        <taxon>Vigna</taxon>
    </lineage>
</organism>
<comment type="caution">
    <text evidence="2">The sequence shown here is derived from an EMBL/GenBank/DDBJ whole genome shotgun (WGS) entry which is preliminary data.</text>
</comment>